<dbReference type="AlphaFoldDB" id="A0A9X2CAU1"/>
<accession>A0A9X2CAU1</accession>
<keyword evidence="2" id="KW-1185">Reference proteome</keyword>
<evidence type="ECO:0000313" key="2">
    <source>
        <dbReference type="Proteomes" id="UP001139408"/>
    </source>
</evidence>
<dbReference type="Proteomes" id="UP001139408">
    <property type="component" value="Unassembled WGS sequence"/>
</dbReference>
<organism evidence="1 2">
    <name type="scientific">Shewanella algicola</name>
    <dbReference type="NCBI Taxonomy" id="640633"/>
    <lineage>
        <taxon>Bacteria</taxon>
        <taxon>Pseudomonadati</taxon>
        <taxon>Pseudomonadota</taxon>
        <taxon>Gammaproteobacteria</taxon>
        <taxon>Alteromonadales</taxon>
        <taxon>Shewanellaceae</taxon>
        <taxon>Shewanella</taxon>
    </lineage>
</organism>
<proteinExistence type="predicted"/>
<dbReference type="RefSeq" id="WP_188923519.1">
    <property type="nucleotide sequence ID" value="NZ_BMQI01000001.1"/>
</dbReference>
<name>A0A9X2CAU1_9GAMM</name>
<comment type="caution">
    <text evidence="1">The sequence shown here is derived from an EMBL/GenBank/DDBJ whole genome shotgun (WGS) entry which is preliminary data.</text>
</comment>
<reference evidence="1" key="1">
    <citation type="submission" date="2022-01" db="EMBL/GenBank/DDBJ databases">
        <title>Whole genome-based taxonomy of the Shewanellaceae.</title>
        <authorList>
            <person name="Martin-Rodriguez A.J."/>
        </authorList>
    </citation>
    <scope>NUCLEOTIDE SEQUENCE</scope>
    <source>
        <strain evidence="1">DSM 23803</strain>
    </source>
</reference>
<sequence length="111" mass="12822">MFFVFGVSETIVKKAADKKCSRFTGNYPNKRELTIEEYQQKLAKTRDDLFAKMKAQKLSHGLSTPSLAKQYAELTKAQERCRDIEIRYRKPTGAINPKTKKEVLEWATYIG</sequence>
<dbReference type="EMBL" id="JAKILJ010000001">
    <property type="protein sequence ID" value="MCL1103703.1"/>
    <property type="molecule type" value="Genomic_DNA"/>
</dbReference>
<evidence type="ECO:0000313" key="1">
    <source>
        <dbReference type="EMBL" id="MCL1103703.1"/>
    </source>
</evidence>
<protein>
    <submittedName>
        <fullName evidence="1">Uncharacterized protein</fullName>
    </submittedName>
</protein>
<gene>
    <name evidence="1" type="ORF">L2749_00255</name>
</gene>